<dbReference type="Pfam" id="PF00990">
    <property type="entry name" value="GGDEF"/>
    <property type="match status" value="1"/>
</dbReference>
<evidence type="ECO:0000259" key="3">
    <source>
        <dbReference type="PROSITE" id="PS50112"/>
    </source>
</evidence>
<dbReference type="PROSITE" id="PS50883">
    <property type="entry name" value="EAL"/>
    <property type="match status" value="1"/>
</dbReference>
<evidence type="ECO:0000256" key="2">
    <source>
        <dbReference type="SAM" id="Phobius"/>
    </source>
</evidence>
<proteinExistence type="predicted"/>
<dbReference type="PROSITE" id="PS50885">
    <property type="entry name" value="HAMP"/>
    <property type="match status" value="1"/>
</dbReference>
<dbReference type="Pfam" id="PF00563">
    <property type="entry name" value="EAL"/>
    <property type="match status" value="1"/>
</dbReference>
<dbReference type="Gene3D" id="3.20.20.450">
    <property type="entry name" value="EAL domain"/>
    <property type="match status" value="1"/>
</dbReference>
<feature type="domain" description="PAS" evidence="3">
    <location>
        <begin position="249"/>
        <end position="301"/>
    </location>
</feature>
<evidence type="ECO:0000313" key="7">
    <source>
        <dbReference type="EMBL" id="MCG7940996.1"/>
    </source>
</evidence>
<dbReference type="InterPro" id="IPR003660">
    <property type="entry name" value="HAMP_dom"/>
</dbReference>
<dbReference type="GO" id="GO:0003824">
    <property type="term" value="F:catalytic activity"/>
    <property type="evidence" value="ECO:0007669"/>
    <property type="project" value="UniProtKB-ARBA"/>
</dbReference>
<comment type="cofactor">
    <cofactor evidence="1">
        <name>Mg(2+)</name>
        <dbReference type="ChEBI" id="CHEBI:18420"/>
    </cofactor>
</comment>
<dbReference type="SMART" id="SM00304">
    <property type="entry name" value="HAMP"/>
    <property type="match status" value="1"/>
</dbReference>
<reference evidence="7" key="1">
    <citation type="journal article" date="2021" name="Proc. Natl. Acad. Sci. U.S.A.">
        <title>Global biogeography of chemosynthetic symbionts reveals both localized and globally distributed symbiont groups. .</title>
        <authorList>
            <person name="Osvatic J.T."/>
            <person name="Wilkins L.G.E."/>
            <person name="Leibrecht L."/>
            <person name="Leray M."/>
            <person name="Zauner S."/>
            <person name="Polzin J."/>
            <person name="Camacho Y."/>
            <person name="Gros O."/>
            <person name="van Gils J.A."/>
            <person name="Eisen J.A."/>
            <person name="Petersen J.M."/>
            <person name="Yuen B."/>
        </authorList>
    </citation>
    <scope>NUCLEOTIDE SEQUENCE</scope>
    <source>
        <strain evidence="7">MAGL173</strain>
    </source>
</reference>
<protein>
    <submittedName>
        <fullName evidence="7">EAL domain-containing protein</fullName>
    </submittedName>
</protein>
<evidence type="ECO:0000259" key="5">
    <source>
        <dbReference type="PROSITE" id="PS50885"/>
    </source>
</evidence>
<keyword evidence="2" id="KW-1133">Transmembrane helix</keyword>
<dbReference type="SMART" id="SM00267">
    <property type="entry name" value="GGDEF"/>
    <property type="match status" value="1"/>
</dbReference>
<dbReference type="PANTHER" id="PTHR44757">
    <property type="entry name" value="DIGUANYLATE CYCLASE DGCP"/>
    <property type="match status" value="1"/>
</dbReference>
<dbReference type="Gene3D" id="3.30.450.20">
    <property type="entry name" value="PAS domain"/>
    <property type="match status" value="1"/>
</dbReference>
<dbReference type="InterPro" id="IPR013767">
    <property type="entry name" value="PAS_fold"/>
</dbReference>
<dbReference type="Proteomes" id="UP000886687">
    <property type="component" value="Unassembled WGS sequence"/>
</dbReference>
<accession>A0A9E4N1H9</accession>
<name>A0A9E4N1H9_9GAMM</name>
<gene>
    <name evidence="7" type="ORF">JAZ04_19360</name>
</gene>
<evidence type="ECO:0000256" key="1">
    <source>
        <dbReference type="ARBA" id="ARBA00001946"/>
    </source>
</evidence>
<dbReference type="Gene3D" id="3.30.70.270">
    <property type="match status" value="1"/>
</dbReference>
<dbReference type="SUPFAM" id="SSF55073">
    <property type="entry name" value="Nucleotide cyclase"/>
    <property type="match status" value="1"/>
</dbReference>
<dbReference type="SUPFAM" id="SSF141868">
    <property type="entry name" value="EAL domain-like"/>
    <property type="match status" value="1"/>
</dbReference>
<dbReference type="InterPro" id="IPR052155">
    <property type="entry name" value="Biofilm_reg_signaling"/>
</dbReference>
<dbReference type="InterPro" id="IPR000160">
    <property type="entry name" value="GGDEF_dom"/>
</dbReference>
<dbReference type="CDD" id="cd01948">
    <property type="entry name" value="EAL"/>
    <property type="match status" value="1"/>
</dbReference>
<dbReference type="InterPro" id="IPR000014">
    <property type="entry name" value="PAS"/>
</dbReference>
<dbReference type="Gene3D" id="6.10.340.10">
    <property type="match status" value="1"/>
</dbReference>
<dbReference type="FunFam" id="3.30.70.270:FF:000001">
    <property type="entry name" value="Diguanylate cyclase domain protein"/>
    <property type="match status" value="1"/>
</dbReference>
<sequence>MKIRTTIFRHLYIRMAIILLCISLAFSFALIPVYNDKLSRMLAAQGSTFTNTTIAACGEALYTADYSFVINYTKKVLKETPEVTFVNFISSDGMRLNISQSGWGVETVGKDQTQVKRPSEQPYSLKHYTEIPETGIRDAFLFNKPLVISGLLWGDIEIGISDSEYNSLMLSYFRNVILYSFVLLAISLLILHGVSIKLSSQLSKLRQTASLLSNGDLSARAPTEAIGEISLLATTLNNMAFNLETKTNRVEQLARLVEDTDDAIAIFDKSHQISFINNAFANITGQNIDNYQGMTLQELFQNLDIDKRKQHEIALGFEHVKQLNWSTDITISKLSNPPTHLTLRIERFDSANQEESSFFVVLSDITQRKQLEQELETLAYIDKLTKLPNRRYFMDALTANVKDATLSDTSLAVFFLDLDNFKLINDSLGHEVGDHVLNEAAWKLQDSLRSDDIVCRLGGDEFTVILKNVTETEKLATIADSILASFSTPILCNKRELRITTSIGIVQFPQHGNDEMELIKNADTAMYAAKHSGKNSYRFFTSDMHRDMKDYLELESALRSAIIDSNLEIVYQPFIDIETNRITNCEALLRWNHPQRGLIPPGRFIPIAEQSGLISEVGNWVFTEVCRQIKTWNNGINVSINVSGNELADKTFINRLEKTLVEYDIDPYRIQLEFTEHVLVSKDGSNLPILNALKRAGFAIAIDDFGTGFSSLSYISELPIDTIKIDKTFINKLPYDRRTIAVVNSIISLAKNLDLKTVGEGVEKKEQVDWLQANGCNTIQGYYYHRPMSAHDLQALIKPDNLRLMPTISNQYSKPGK</sequence>
<dbReference type="EMBL" id="JAEPDI010000016">
    <property type="protein sequence ID" value="MCG7940996.1"/>
    <property type="molecule type" value="Genomic_DNA"/>
</dbReference>
<dbReference type="InterPro" id="IPR043128">
    <property type="entry name" value="Rev_trsase/Diguanyl_cyclase"/>
</dbReference>
<dbReference type="GO" id="GO:0007165">
    <property type="term" value="P:signal transduction"/>
    <property type="evidence" value="ECO:0007669"/>
    <property type="project" value="InterPro"/>
</dbReference>
<dbReference type="GO" id="GO:0016020">
    <property type="term" value="C:membrane"/>
    <property type="evidence" value="ECO:0007669"/>
    <property type="project" value="InterPro"/>
</dbReference>
<feature type="transmembrane region" description="Helical" evidence="2">
    <location>
        <begin position="12"/>
        <end position="34"/>
    </location>
</feature>
<feature type="domain" description="HAMP" evidence="5">
    <location>
        <begin position="196"/>
        <end position="248"/>
    </location>
</feature>
<keyword evidence="2" id="KW-0472">Membrane</keyword>
<dbReference type="InterPro" id="IPR001633">
    <property type="entry name" value="EAL_dom"/>
</dbReference>
<evidence type="ECO:0000259" key="6">
    <source>
        <dbReference type="PROSITE" id="PS50887"/>
    </source>
</evidence>
<dbReference type="AlphaFoldDB" id="A0A9E4N1H9"/>
<dbReference type="PROSITE" id="PS50112">
    <property type="entry name" value="PAS"/>
    <property type="match status" value="1"/>
</dbReference>
<dbReference type="CDD" id="cd00130">
    <property type="entry name" value="PAS"/>
    <property type="match status" value="1"/>
</dbReference>
<dbReference type="SMART" id="SM00052">
    <property type="entry name" value="EAL"/>
    <property type="match status" value="1"/>
</dbReference>
<dbReference type="PROSITE" id="PS50887">
    <property type="entry name" value="GGDEF"/>
    <property type="match status" value="1"/>
</dbReference>
<dbReference type="Pfam" id="PF00989">
    <property type="entry name" value="PAS"/>
    <property type="match status" value="1"/>
</dbReference>
<dbReference type="InterPro" id="IPR029787">
    <property type="entry name" value="Nucleotide_cyclase"/>
</dbReference>
<dbReference type="NCBIfam" id="TIGR00254">
    <property type="entry name" value="GGDEF"/>
    <property type="match status" value="1"/>
</dbReference>
<keyword evidence="2" id="KW-0812">Transmembrane</keyword>
<dbReference type="SUPFAM" id="SSF158472">
    <property type="entry name" value="HAMP domain-like"/>
    <property type="match status" value="1"/>
</dbReference>
<evidence type="ECO:0000313" key="8">
    <source>
        <dbReference type="Proteomes" id="UP000886687"/>
    </source>
</evidence>
<dbReference type="SMART" id="SM00091">
    <property type="entry name" value="PAS"/>
    <property type="match status" value="1"/>
</dbReference>
<feature type="transmembrane region" description="Helical" evidence="2">
    <location>
        <begin position="176"/>
        <end position="196"/>
    </location>
</feature>
<dbReference type="PANTHER" id="PTHR44757:SF2">
    <property type="entry name" value="BIOFILM ARCHITECTURE MAINTENANCE PROTEIN MBAA"/>
    <property type="match status" value="1"/>
</dbReference>
<evidence type="ECO:0000259" key="4">
    <source>
        <dbReference type="PROSITE" id="PS50883"/>
    </source>
</evidence>
<feature type="domain" description="EAL" evidence="4">
    <location>
        <begin position="551"/>
        <end position="801"/>
    </location>
</feature>
<dbReference type="InterPro" id="IPR035919">
    <property type="entry name" value="EAL_sf"/>
</dbReference>
<comment type="caution">
    <text evidence="7">The sequence shown here is derived from an EMBL/GenBank/DDBJ whole genome shotgun (WGS) entry which is preliminary data.</text>
</comment>
<feature type="domain" description="GGDEF" evidence="6">
    <location>
        <begin position="409"/>
        <end position="542"/>
    </location>
</feature>
<dbReference type="CDD" id="cd01949">
    <property type="entry name" value="GGDEF"/>
    <property type="match status" value="1"/>
</dbReference>
<organism evidence="7 8">
    <name type="scientific">Candidatus Thiodiazotropha lotti</name>
    <dbReference type="NCBI Taxonomy" id="2792787"/>
    <lineage>
        <taxon>Bacteria</taxon>
        <taxon>Pseudomonadati</taxon>
        <taxon>Pseudomonadota</taxon>
        <taxon>Gammaproteobacteria</taxon>
        <taxon>Chromatiales</taxon>
        <taxon>Sedimenticolaceae</taxon>
        <taxon>Candidatus Thiodiazotropha</taxon>
    </lineage>
</organism>
<dbReference type="Pfam" id="PF00672">
    <property type="entry name" value="HAMP"/>
    <property type="match status" value="1"/>
</dbReference>
<dbReference type="SUPFAM" id="SSF55785">
    <property type="entry name" value="PYP-like sensor domain (PAS domain)"/>
    <property type="match status" value="1"/>
</dbReference>
<dbReference type="InterPro" id="IPR035965">
    <property type="entry name" value="PAS-like_dom_sf"/>
</dbReference>
<dbReference type="NCBIfam" id="TIGR00229">
    <property type="entry name" value="sensory_box"/>
    <property type="match status" value="1"/>
</dbReference>
<dbReference type="GO" id="GO:0006355">
    <property type="term" value="P:regulation of DNA-templated transcription"/>
    <property type="evidence" value="ECO:0007669"/>
    <property type="project" value="InterPro"/>
</dbReference>
<dbReference type="CDD" id="cd06225">
    <property type="entry name" value="HAMP"/>
    <property type="match status" value="1"/>
</dbReference>